<dbReference type="FunFam" id="3.80.10.10:FF:000567">
    <property type="entry name" value="nischarin isoform X1"/>
    <property type="match status" value="1"/>
</dbReference>
<dbReference type="InParanoid" id="E9GMP6"/>
<dbReference type="HOGENOM" id="CLU_029070_0_0_1"/>
<dbReference type="SMART" id="SM00312">
    <property type="entry name" value="PX"/>
    <property type="match status" value="1"/>
</dbReference>
<dbReference type="KEGG" id="dpx:DAPPUDRAFT_304938"/>
<dbReference type="STRING" id="6669.E9GMP6"/>
<dbReference type="InterPro" id="IPR001611">
    <property type="entry name" value="Leu-rich_rpt"/>
</dbReference>
<dbReference type="FunCoup" id="E9GMP6">
    <property type="interactions" value="63"/>
</dbReference>
<dbReference type="InterPro" id="IPR032675">
    <property type="entry name" value="LRR_dom_sf"/>
</dbReference>
<feature type="domain" description="PX" evidence="3">
    <location>
        <begin position="11"/>
        <end position="122"/>
    </location>
</feature>
<dbReference type="InterPro" id="IPR003591">
    <property type="entry name" value="Leu-rich_rpt_typical-subtyp"/>
</dbReference>
<dbReference type="EMBL" id="GL732553">
    <property type="protein sequence ID" value="EFX79133.1"/>
    <property type="molecule type" value="Genomic_DNA"/>
</dbReference>
<dbReference type="SUPFAM" id="SSF64268">
    <property type="entry name" value="PX domain"/>
    <property type="match status" value="1"/>
</dbReference>
<accession>E9GMP6</accession>
<dbReference type="PROSITE" id="PS50195">
    <property type="entry name" value="PX"/>
    <property type="match status" value="1"/>
</dbReference>
<keyword evidence="1" id="KW-0433">Leucine-rich repeat</keyword>
<dbReference type="AlphaFoldDB" id="E9GMP6"/>
<evidence type="ECO:0000256" key="1">
    <source>
        <dbReference type="ARBA" id="ARBA00022614"/>
    </source>
</evidence>
<dbReference type="SUPFAM" id="SSF52075">
    <property type="entry name" value="Outer arm dynein light chain 1"/>
    <property type="match status" value="1"/>
</dbReference>
<dbReference type="eggNOG" id="KOG1259">
    <property type="taxonomic scope" value="Eukaryota"/>
</dbReference>
<dbReference type="PRINTS" id="PR00019">
    <property type="entry name" value="LEURICHRPT"/>
</dbReference>
<sequence length="459" mass="51775">MALYVFSKSRDVSQQKVDVCIPFAEKEEECTVYVIKVSVGEIWWLVKQRYKNFDLLHQQLVLNHGLRKDLLPAKKIIGNKDPEFIERRRSDLEIYLKKIVQFLEKALPLEVCSFFEFEEYEVYSLVRKLAAELYVNGETKILSGKTISMNPLQLHAVTQKIQLPRSPVEQLNKEQDFAHVLDFLANIESLEIVGNRDFYRNSNLILNNLPFDLSAFKSLKHLCFNGANVSSLICARSLRTSLETLSAHSCGLKSMLEVLVCDSVHKNLEIKVDSPYAWRELVSLDLSENNMTEVSPAAVCLVPKLRRLCLNCNALESVTNLSSLSALEELNLSNNRIRQLPDLHTKLGNVKSLLLAQNRLTNLDGLGKLYGLVTLDVRSNKIADLETIRPVAALPCLEELTLTGNPVTTVLDFRTKVLTMFGNRASEVSLDNEKAMQKELDTVAVLLALSNSAKKLSIK</sequence>
<dbReference type="OMA" id="IASIKWT"/>
<evidence type="ECO:0000313" key="5">
    <source>
        <dbReference type="Proteomes" id="UP000000305"/>
    </source>
</evidence>
<dbReference type="Pfam" id="PF00787">
    <property type="entry name" value="PX"/>
    <property type="match status" value="1"/>
</dbReference>
<dbReference type="OrthoDB" id="430293at2759"/>
<dbReference type="FunFam" id="3.80.10.10:FF:000732">
    <property type="entry name" value="GD11101"/>
    <property type="match status" value="1"/>
</dbReference>
<dbReference type="GO" id="GO:0035091">
    <property type="term" value="F:phosphatidylinositol binding"/>
    <property type="evidence" value="ECO:0007669"/>
    <property type="project" value="InterPro"/>
</dbReference>
<dbReference type="SMART" id="SM00369">
    <property type="entry name" value="LRR_TYP"/>
    <property type="match status" value="3"/>
</dbReference>
<evidence type="ECO:0000313" key="4">
    <source>
        <dbReference type="EMBL" id="EFX79133.1"/>
    </source>
</evidence>
<dbReference type="PANTHER" id="PTHR15454:SF35">
    <property type="entry name" value="NISCHARIN"/>
    <property type="match status" value="1"/>
</dbReference>
<name>E9GMP6_DAPPU</name>
<gene>
    <name evidence="4" type="ORF">DAPPUDRAFT_304938</name>
</gene>
<keyword evidence="2" id="KW-0677">Repeat</keyword>
<dbReference type="Gene3D" id="3.80.10.10">
    <property type="entry name" value="Ribonuclease Inhibitor"/>
    <property type="match status" value="2"/>
</dbReference>
<dbReference type="PROSITE" id="PS51450">
    <property type="entry name" value="LRR"/>
    <property type="match status" value="3"/>
</dbReference>
<dbReference type="SMART" id="SM00365">
    <property type="entry name" value="LRR_SD22"/>
    <property type="match status" value="4"/>
</dbReference>
<dbReference type="GO" id="GO:0005737">
    <property type="term" value="C:cytoplasm"/>
    <property type="evidence" value="ECO:0000318"/>
    <property type="project" value="GO_Central"/>
</dbReference>
<dbReference type="Pfam" id="PF14580">
    <property type="entry name" value="LRR_9"/>
    <property type="match status" value="1"/>
</dbReference>
<dbReference type="PhylomeDB" id="E9GMP6"/>
<dbReference type="InterPro" id="IPR036871">
    <property type="entry name" value="PX_dom_sf"/>
</dbReference>
<evidence type="ECO:0000256" key="2">
    <source>
        <dbReference type="ARBA" id="ARBA00022737"/>
    </source>
</evidence>
<dbReference type="PANTHER" id="PTHR15454">
    <property type="entry name" value="NISCHARIN RELATED"/>
    <property type="match status" value="1"/>
</dbReference>
<dbReference type="FunFam" id="3.30.1520.10:FF:000020">
    <property type="entry name" value="nischarin isoform X1"/>
    <property type="match status" value="1"/>
</dbReference>
<organism evidence="4 5">
    <name type="scientific">Daphnia pulex</name>
    <name type="common">Water flea</name>
    <dbReference type="NCBI Taxonomy" id="6669"/>
    <lineage>
        <taxon>Eukaryota</taxon>
        <taxon>Metazoa</taxon>
        <taxon>Ecdysozoa</taxon>
        <taxon>Arthropoda</taxon>
        <taxon>Crustacea</taxon>
        <taxon>Branchiopoda</taxon>
        <taxon>Diplostraca</taxon>
        <taxon>Cladocera</taxon>
        <taxon>Anomopoda</taxon>
        <taxon>Daphniidae</taxon>
        <taxon>Daphnia</taxon>
    </lineage>
</organism>
<proteinExistence type="predicted"/>
<keyword evidence="5" id="KW-1185">Reference proteome</keyword>
<dbReference type="Proteomes" id="UP000000305">
    <property type="component" value="Unassembled WGS sequence"/>
</dbReference>
<evidence type="ECO:0000259" key="3">
    <source>
        <dbReference type="PROSITE" id="PS50195"/>
    </source>
</evidence>
<reference evidence="4 5" key="1">
    <citation type="journal article" date="2011" name="Science">
        <title>The ecoresponsive genome of Daphnia pulex.</title>
        <authorList>
            <person name="Colbourne J.K."/>
            <person name="Pfrender M.E."/>
            <person name="Gilbert D."/>
            <person name="Thomas W.K."/>
            <person name="Tucker A."/>
            <person name="Oakley T.H."/>
            <person name="Tokishita S."/>
            <person name="Aerts A."/>
            <person name="Arnold G.J."/>
            <person name="Basu M.K."/>
            <person name="Bauer D.J."/>
            <person name="Caceres C.E."/>
            <person name="Carmel L."/>
            <person name="Casola C."/>
            <person name="Choi J.H."/>
            <person name="Detter J.C."/>
            <person name="Dong Q."/>
            <person name="Dusheyko S."/>
            <person name="Eads B.D."/>
            <person name="Frohlich T."/>
            <person name="Geiler-Samerotte K.A."/>
            <person name="Gerlach D."/>
            <person name="Hatcher P."/>
            <person name="Jogdeo S."/>
            <person name="Krijgsveld J."/>
            <person name="Kriventseva E.V."/>
            <person name="Kultz D."/>
            <person name="Laforsch C."/>
            <person name="Lindquist E."/>
            <person name="Lopez J."/>
            <person name="Manak J.R."/>
            <person name="Muller J."/>
            <person name="Pangilinan J."/>
            <person name="Patwardhan R.P."/>
            <person name="Pitluck S."/>
            <person name="Pritham E.J."/>
            <person name="Rechtsteiner A."/>
            <person name="Rho M."/>
            <person name="Rogozin I.B."/>
            <person name="Sakarya O."/>
            <person name="Salamov A."/>
            <person name="Schaack S."/>
            <person name="Shapiro H."/>
            <person name="Shiga Y."/>
            <person name="Skalitzky C."/>
            <person name="Smith Z."/>
            <person name="Souvorov A."/>
            <person name="Sung W."/>
            <person name="Tang Z."/>
            <person name="Tsuchiya D."/>
            <person name="Tu H."/>
            <person name="Vos H."/>
            <person name="Wang M."/>
            <person name="Wolf Y.I."/>
            <person name="Yamagata H."/>
            <person name="Yamada T."/>
            <person name="Ye Y."/>
            <person name="Shaw J.R."/>
            <person name="Andrews J."/>
            <person name="Crease T.J."/>
            <person name="Tang H."/>
            <person name="Lucas S.M."/>
            <person name="Robertson H.M."/>
            <person name="Bork P."/>
            <person name="Koonin E.V."/>
            <person name="Zdobnov E.M."/>
            <person name="Grigoriev I.V."/>
            <person name="Lynch M."/>
            <person name="Boore J.L."/>
        </authorList>
    </citation>
    <scope>NUCLEOTIDE SEQUENCE [LARGE SCALE GENOMIC DNA]</scope>
</reference>
<dbReference type="InterPro" id="IPR001683">
    <property type="entry name" value="PX_dom"/>
</dbReference>
<dbReference type="Gene3D" id="3.30.1520.10">
    <property type="entry name" value="Phox-like domain"/>
    <property type="match status" value="1"/>
</dbReference>
<protein>
    <recommendedName>
        <fullName evidence="3">PX domain-containing protein</fullName>
    </recommendedName>
</protein>